<accession>E3SMN8</accession>
<dbReference type="OrthoDB" id="23945at10239"/>
<proteinExistence type="predicted"/>
<protein>
    <submittedName>
        <fullName evidence="1">Uncharacterized protein</fullName>
    </submittedName>
</protein>
<sequence length="87" mass="10127">MTSSKMNTSFNDFINYCLDFYGVGGIYPENKRTKEQIAYATTLYLDACAYYEGLEDKDQYHVMTWGNGDSLDRERVRDIMNDYYGVA</sequence>
<evidence type="ECO:0000313" key="2">
    <source>
        <dbReference type="Proteomes" id="UP000006530"/>
    </source>
</evidence>
<evidence type="ECO:0000313" key="1">
    <source>
        <dbReference type="EMBL" id="ADO98681.1"/>
    </source>
</evidence>
<organism evidence="1 2">
    <name type="scientific">Prochlorococcus phage P-HM1</name>
    <dbReference type="NCBI Taxonomy" id="445700"/>
    <lineage>
        <taxon>Viruses</taxon>
        <taxon>Duplodnaviria</taxon>
        <taxon>Heunggongvirae</taxon>
        <taxon>Uroviricota</taxon>
        <taxon>Caudoviricetes</taxon>
        <taxon>Eurybiavirus</taxon>
        <taxon>Eurybiavirus PHM2</taxon>
    </lineage>
</organism>
<dbReference type="GeneID" id="10326970"/>
<dbReference type="KEGG" id="vg:10326970"/>
<dbReference type="Proteomes" id="UP000006530">
    <property type="component" value="Segment"/>
</dbReference>
<keyword evidence="2" id="KW-1185">Reference proteome</keyword>
<name>E3SMN8_9CAUD</name>
<gene>
    <name evidence="1" type="ORF">PHM1_057</name>
</gene>
<dbReference type="RefSeq" id="YP_004322482.1">
    <property type="nucleotide sequence ID" value="NC_015280.1"/>
</dbReference>
<dbReference type="EMBL" id="GU071101">
    <property type="protein sequence ID" value="ADO98681.1"/>
    <property type="molecule type" value="Genomic_DNA"/>
</dbReference>
<reference evidence="1 2" key="1">
    <citation type="journal article" date="2010" name="Environ. Microbiol.">
        <title>Genomic analysis of oceanic cyanobacterial myoviruses compared with T4-like myoviruses from diverse hosts and environments.</title>
        <authorList>
            <person name="Sullivan M.B."/>
            <person name="Huang K.H."/>
            <person name="Ignacio-Espinoza J.C."/>
            <person name="Berlin A.M."/>
            <person name="Kelly L."/>
            <person name="Weigele P.R."/>
            <person name="DeFrancesco A.S."/>
            <person name="Kern S.E."/>
            <person name="Thompson L.R."/>
            <person name="Young S."/>
            <person name="Yandava C."/>
            <person name="Fu R."/>
            <person name="Krastins B."/>
            <person name="Chase M."/>
            <person name="Sarracino D."/>
            <person name="Osburne M.S."/>
            <person name="Henn M.R."/>
            <person name="Chisholm S.W."/>
        </authorList>
    </citation>
    <scope>NUCLEOTIDE SEQUENCE [LARGE SCALE GENOMIC DNA]</scope>
    <source>
        <strain evidence="1">M4-247</strain>
    </source>
</reference>